<evidence type="ECO:0000259" key="1">
    <source>
        <dbReference type="PROSITE" id="PS50006"/>
    </source>
</evidence>
<protein>
    <recommendedName>
        <fullName evidence="1">FHA domain-containing protein</fullName>
    </recommendedName>
</protein>
<proteinExistence type="predicted"/>
<dbReference type="EMBL" id="CCRF01000103">
    <property type="protein sequence ID" value="CEE03251.1"/>
    <property type="molecule type" value="Genomic_DNA"/>
</dbReference>
<dbReference type="CDD" id="cd00060">
    <property type="entry name" value="FHA"/>
    <property type="match status" value="1"/>
</dbReference>
<dbReference type="InterPro" id="IPR000253">
    <property type="entry name" value="FHA_dom"/>
</dbReference>
<feature type="domain" description="FHA" evidence="1">
    <location>
        <begin position="334"/>
        <end position="385"/>
    </location>
</feature>
<dbReference type="Pfam" id="PF19909">
    <property type="entry name" value="DUF6382"/>
    <property type="match status" value="1"/>
</dbReference>
<dbReference type="InterPro" id="IPR008984">
    <property type="entry name" value="SMAD_FHA_dom_sf"/>
</dbReference>
<gene>
    <name evidence="2" type="ORF">BT1A1_3470</name>
</gene>
<keyword evidence="3" id="KW-1185">Reference proteome</keyword>
<organism evidence="2 3">
    <name type="scientific">Caldibacillus thermoamylovorans</name>
    <dbReference type="NCBI Taxonomy" id="35841"/>
    <lineage>
        <taxon>Bacteria</taxon>
        <taxon>Bacillati</taxon>
        <taxon>Bacillota</taxon>
        <taxon>Bacilli</taxon>
        <taxon>Bacillales</taxon>
        <taxon>Bacillaceae</taxon>
        <taxon>Caldibacillus</taxon>
    </lineage>
</organism>
<dbReference type="PROSITE" id="PS50006">
    <property type="entry name" value="FHA_DOMAIN"/>
    <property type="match status" value="1"/>
</dbReference>
<sequence length="410" mass="47636">MGKTTIEQKKNIWYVENKIVYPEVINERELHAIERGVSENLLPIRIQHKKKAILLKSTISGLIPLKTYLSSIMTKKMFLGIVYHLVTIVKECEQNLMNTSNLMLNLDYIFIEPRTKRVTCLFWPIVNNQHPHYPSEFFKEMPFHVVFAQHENLDYIKVYIQYFKSGTPFSINRFEKMILELMGKTAENNKTVFSGPTNQAYQLNHGVKVEKSNEHHKDIAYNPLEMNRNHSVSGREVSVFCPKCGELLPKSSKFCSNCGLPLYMDDSTRQIPLMKEEKTELNRIQTENFSETTVLGETTEGTTVLGADMLEEPSFPYLIREKTGEKIHIDKPSFRIGKERQYCDYFIFDNSAISRSHADIITKNGRYFVMDHNSTNKTYVDGRVIPIHQEIEIFSGTKLKLANEEFTFYI</sequence>
<reference evidence="2 3" key="1">
    <citation type="submission" date="2014-07" db="EMBL/GenBank/DDBJ databases">
        <authorList>
            <person name="Wibberg Daniel"/>
        </authorList>
    </citation>
    <scope>NUCLEOTIDE SEQUENCE [LARGE SCALE GENOMIC DNA]</scope>
</reference>
<dbReference type="SUPFAM" id="SSF49879">
    <property type="entry name" value="SMAD/FHA domain"/>
    <property type="match status" value="1"/>
</dbReference>
<dbReference type="RefSeq" id="WP_051989213.1">
    <property type="nucleotide sequence ID" value="NZ_CCRF01000103.1"/>
</dbReference>
<dbReference type="Pfam" id="PF00498">
    <property type="entry name" value="FHA"/>
    <property type="match status" value="1"/>
</dbReference>
<dbReference type="SMART" id="SM00240">
    <property type="entry name" value="FHA"/>
    <property type="match status" value="1"/>
</dbReference>
<evidence type="ECO:0000313" key="2">
    <source>
        <dbReference type="EMBL" id="CEE03251.1"/>
    </source>
</evidence>
<dbReference type="Gene3D" id="2.60.200.20">
    <property type="match status" value="1"/>
</dbReference>
<dbReference type="InterPro" id="IPR045962">
    <property type="entry name" value="DUF6382"/>
</dbReference>
<dbReference type="Proteomes" id="UP000040576">
    <property type="component" value="Unassembled WGS sequence"/>
</dbReference>
<accession>A0A090IYS7</accession>
<dbReference type="AlphaFoldDB" id="A0A090IYS7"/>
<dbReference type="Pfam" id="PF13240">
    <property type="entry name" value="Zn_Ribbon_1"/>
    <property type="match status" value="1"/>
</dbReference>
<name>A0A090IYS7_9BACI</name>
<evidence type="ECO:0000313" key="3">
    <source>
        <dbReference type="Proteomes" id="UP000040576"/>
    </source>
</evidence>
<dbReference type="InterPro" id="IPR026870">
    <property type="entry name" value="Zinc_ribbon_dom"/>
</dbReference>